<organism evidence="1 2">
    <name type="scientific">Escherichia coli</name>
    <dbReference type="NCBI Taxonomy" id="562"/>
    <lineage>
        <taxon>Bacteria</taxon>
        <taxon>Pseudomonadati</taxon>
        <taxon>Pseudomonadota</taxon>
        <taxon>Gammaproteobacteria</taxon>
        <taxon>Enterobacterales</taxon>
        <taxon>Enterobacteriaceae</taxon>
        <taxon>Escherichia</taxon>
    </lineage>
</organism>
<dbReference type="Proteomes" id="UP000254159">
    <property type="component" value="Unassembled WGS sequence"/>
</dbReference>
<evidence type="ECO:0000313" key="2">
    <source>
        <dbReference type="Proteomes" id="UP000254159"/>
    </source>
</evidence>
<proteinExistence type="predicted"/>
<protein>
    <submittedName>
        <fullName evidence="1">Uncharacterized protein</fullName>
    </submittedName>
</protein>
<name>A0A376RN92_ECOLX</name>
<reference evidence="1 2" key="1">
    <citation type="submission" date="2018-06" db="EMBL/GenBank/DDBJ databases">
        <authorList>
            <consortium name="Pathogen Informatics"/>
            <person name="Doyle S."/>
        </authorList>
    </citation>
    <scope>NUCLEOTIDE SEQUENCE [LARGE SCALE GENOMIC DNA]</scope>
    <source>
        <strain evidence="1 2">NCTC10865</strain>
    </source>
</reference>
<accession>A0A376RN92</accession>
<gene>
    <name evidence="1" type="ORF">NCTC10865_04945</name>
</gene>
<evidence type="ECO:0000313" key="1">
    <source>
        <dbReference type="EMBL" id="STI19571.1"/>
    </source>
</evidence>
<dbReference type="EMBL" id="UGCD01000002">
    <property type="protein sequence ID" value="STI19571.1"/>
    <property type="molecule type" value="Genomic_DNA"/>
</dbReference>
<dbReference type="AlphaFoldDB" id="A0A376RN92"/>
<sequence length="78" mass="9275">MISFQDVRAIRKCTDFVETSGLLAESNERVNLPSNYAPLCRNLAYREYWELHKSKFWFHIKLTDESVFYLKKTALDLL</sequence>